<keyword evidence="3" id="KW-1185">Reference proteome</keyword>
<accession>A0ABR0BUU6</accession>
<evidence type="ECO:0000256" key="1">
    <source>
        <dbReference type="SAM" id="MobiDB-lite"/>
    </source>
</evidence>
<evidence type="ECO:0000313" key="3">
    <source>
        <dbReference type="Proteomes" id="UP001287286"/>
    </source>
</evidence>
<feature type="region of interest" description="Disordered" evidence="1">
    <location>
        <begin position="1"/>
        <end position="48"/>
    </location>
</feature>
<comment type="caution">
    <text evidence="2">The sequence shown here is derived from an EMBL/GenBank/DDBJ whole genome shotgun (WGS) entry which is preliminary data.</text>
</comment>
<dbReference type="Proteomes" id="UP001287286">
    <property type="component" value="Unassembled WGS sequence"/>
</dbReference>
<sequence>MAPQTDSQRRKDSDVASKSPAPFQQNRAASTWKPLLPLSELSPPRNGGCKATRPAFFGDLVRRLDVYTTSTYEAQEFRRGMALSPFMTLGGTRLIQRLTSRSTDRTRRDPKAANAGHACLNAIGKDQTPGSHATPHARSASGAPRNKTLTDNPPSRASRVSRTSPHEPVHPGEWDASVTVRPRLGRTQLTDSPTPVPGGRHLGELARDTHMPIALLLPTLPHPQSRGLPPRRLPLAHARAHVHGTYMCTKLVYAAYIPNRPLRLTAERDNGGRTPPPTLRPSLPDLRLAAVAIVFCTPHTHQFVRSHSPLWGRAERGMAGRAGEGRGFRARRGGGLGWPASTGFGSFPFMFPSPETGE</sequence>
<feature type="compositionally biased region" description="Low complexity" evidence="1">
    <location>
        <begin position="34"/>
        <end position="44"/>
    </location>
</feature>
<reference evidence="2 3" key="1">
    <citation type="journal article" date="2024" name="Microbiol. Resour. Announc.">
        <title>Genome annotations for the ascomycete fungi Trichoderma harzianum, Trichoderma aggressivum, and Purpureocillium lilacinum.</title>
        <authorList>
            <person name="Beijen E.P.W."/>
            <person name="Ohm R.A."/>
        </authorList>
    </citation>
    <scope>NUCLEOTIDE SEQUENCE [LARGE SCALE GENOMIC DNA]</scope>
    <source>
        <strain evidence="2 3">CBS 150709</strain>
    </source>
</reference>
<protein>
    <submittedName>
        <fullName evidence="2">Uncharacterized protein</fullName>
    </submittedName>
</protein>
<proteinExistence type="predicted"/>
<gene>
    <name evidence="2" type="ORF">Purlil1_8306</name>
</gene>
<feature type="compositionally biased region" description="Basic and acidic residues" evidence="1">
    <location>
        <begin position="164"/>
        <end position="173"/>
    </location>
</feature>
<organism evidence="2 3">
    <name type="scientific">Purpureocillium lilacinum</name>
    <name type="common">Paecilomyces lilacinus</name>
    <dbReference type="NCBI Taxonomy" id="33203"/>
    <lineage>
        <taxon>Eukaryota</taxon>
        <taxon>Fungi</taxon>
        <taxon>Dikarya</taxon>
        <taxon>Ascomycota</taxon>
        <taxon>Pezizomycotina</taxon>
        <taxon>Sordariomycetes</taxon>
        <taxon>Hypocreomycetidae</taxon>
        <taxon>Hypocreales</taxon>
        <taxon>Ophiocordycipitaceae</taxon>
        <taxon>Purpureocillium</taxon>
    </lineage>
</organism>
<feature type="compositionally biased region" description="Polar residues" evidence="1">
    <location>
        <begin position="147"/>
        <end position="163"/>
    </location>
</feature>
<evidence type="ECO:0000313" key="2">
    <source>
        <dbReference type="EMBL" id="KAK4087458.1"/>
    </source>
</evidence>
<dbReference type="EMBL" id="JAWRVI010000032">
    <property type="protein sequence ID" value="KAK4087458.1"/>
    <property type="molecule type" value="Genomic_DNA"/>
</dbReference>
<feature type="region of interest" description="Disordered" evidence="1">
    <location>
        <begin position="122"/>
        <end position="177"/>
    </location>
</feature>
<name>A0ABR0BUU6_PURLI</name>